<evidence type="ECO:0000256" key="5">
    <source>
        <dbReference type="ARBA" id="ARBA00022692"/>
    </source>
</evidence>
<keyword evidence="10" id="KW-1185">Reference proteome</keyword>
<sequence>MNDHLVERVNMKKAALLLSVLSLGFAQQVMATSLLDAYEQAKISDPIVKKAYADSQQIMEGKNQAKGALLPQLSANAGYSSSRYIDHGSNHNSSLNNSFGQNRVFSAGLTLSQSLFNMSLWRNLSLQEKTAQQAEVSYQATQQNLLYRVAAAYINVLNSIDTLTSVQAEKSAVYKQLTNTNQQYQVGLVAVTDVDEAQAQYDSVVANEIGAKNDVDNSIEALYEITGQYPSDIRKLDTKKFKTQNYANPNQYIAQGEEQNLTLTYYKMGKELAKEGIKVAQSAYLPTVNLVAGLAHTNSQIPSASTYGITDRNLDRASIGLEVSMPLYTGGQTSSKVRQQQHAFVSNSENLESTYRDLVRNIRSTVNSLNASASSIKAYQQYVKSSESAYNATLSGYQTGTRTILDVLTATRARHEAQRQLASARYNYLLLELQLRQLSGTLNESDLTRLNSLLTIKSKL</sequence>
<dbReference type="NCBIfam" id="TIGR01844">
    <property type="entry name" value="type_I_sec_TolC"/>
    <property type="match status" value="1"/>
</dbReference>
<accession>A0ABY2XV11</accession>
<comment type="similarity">
    <text evidence="2">Belongs to the outer membrane factor (OMF) (TC 1.B.17) family.</text>
</comment>
<dbReference type="Gene3D" id="1.20.1600.10">
    <property type="entry name" value="Outer membrane efflux proteins (OEP)"/>
    <property type="match status" value="1"/>
</dbReference>
<feature type="signal peptide" evidence="8">
    <location>
        <begin position="1"/>
        <end position="31"/>
    </location>
</feature>
<gene>
    <name evidence="9" type="ORF">FHQ21_05710</name>
</gene>
<organism evidence="9 10">
    <name type="scientific">Testudinibacter aquarius</name>
    <dbReference type="NCBI Taxonomy" id="1524974"/>
    <lineage>
        <taxon>Bacteria</taxon>
        <taxon>Pseudomonadati</taxon>
        <taxon>Pseudomonadota</taxon>
        <taxon>Gammaproteobacteria</taxon>
        <taxon>Pasteurellales</taxon>
        <taxon>Pasteurellaceae</taxon>
        <taxon>Testudinibacter</taxon>
    </lineage>
</organism>
<evidence type="ECO:0000256" key="7">
    <source>
        <dbReference type="ARBA" id="ARBA00023237"/>
    </source>
</evidence>
<keyword evidence="7" id="KW-0998">Cell outer membrane</keyword>
<keyword evidence="8" id="KW-0732">Signal</keyword>
<comment type="caution">
    <text evidence="9">The sequence shown here is derived from an EMBL/GenBank/DDBJ whole genome shotgun (WGS) entry which is preliminary data.</text>
</comment>
<comment type="subcellular location">
    <subcellularLocation>
        <location evidence="1">Cell outer membrane</location>
    </subcellularLocation>
</comment>
<keyword evidence="6" id="KW-0472">Membrane</keyword>
<evidence type="ECO:0000256" key="4">
    <source>
        <dbReference type="ARBA" id="ARBA00022452"/>
    </source>
</evidence>
<keyword evidence="4" id="KW-1134">Transmembrane beta strand</keyword>
<evidence type="ECO:0000313" key="10">
    <source>
        <dbReference type="Proteomes" id="UP000305526"/>
    </source>
</evidence>
<evidence type="ECO:0000256" key="6">
    <source>
        <dbReference type="ARBA" id="ARBA00023136"/>
    </source>
</evidence>
<dbReference type="Pfam" id="PF02321">
    <property type="entry name" value="OEP"/>
    <property type="match status" value="2"/>
</dbReference>
<dbReference type="InterPro" id="IPR003423">
    <property type="entry name" value="OMP_efflux"/>
</dbReference>
<keyword evidence="3" id="KW-0813">Transport</keyword>
<dbReference type="Proteomes" id="UP000305526">
    <property type="component" value="Unassembled WGS sequence"/>
</dbReference>
<dbReference type="SUPFAM" id="SSF56954">
    <property type="entry name" value="Outer membrane efflux proteins (OEP)"/>
    <property type="match status" value="1"/>
</dbReference>
<reference evidence="9 10" key="1">
    <citation type="submission" date="2019-05" db="EMBL/GenBank/DDBJ databases">
        <title>Pasteurellaceae isolates from reptiles.</title>
        <authorList>
            <person name="Bojesen A.M."/>
            <person name="Lund E."/>
        </authorList>
    </citation>
    <scope>NUCLEOTIDE SEQUENCE [LARGE SCALE GENOMIC DNA]</scope>
    <source>
        <strain evidence="9 10">ELNT2x</strain>
    </source>
</reference>
<evidence type="ECO:0000256" key="3">
    <source>
        <dbReference type="ARBA" id="ARBA00022448"/>
    </source>
</evidence>
<feature type="chain" id="PRO_5046249611" evidence="8">
    <location>
        <begin position="32"/>
        <end position="460"/>
    </location>
</feature>
<dbReference type="InterPro" id="IPR051906">
    <property type="entry name" value="TolC-like"/>
</dbReference>
<evidence type="ECO:0000256" key="8">
    <source>
        <dbReference type="SAM" id="SignalP"/>
    </source>
</evidence>
<dbReference type="PANTHER" id="PTHR30026:SF20">
    <property type="entry name" value="OUTER MEMBRANE PROTEIN TOLC"/>
    <property type="match status" value="1"/>
</dbReference>
<proteinExistence type="inferred from homology"/>
<dbReference type="PANTHER" id="PTHR30026">
    <property type="entry name" value="OUTER MEMBRANE PROTEIN TOLC"/>
    <property type="match status" value="1"/>
</dbReference>
<name>A0ABY2XV11_9PAST</name>
<evidence type="ECO:0000313" key="9">
    <source>
        <dbReference type="EMBL" id="TNG92137.1"/>
    </source>
</evidence>
<dbReference type="EMBL" id="VDGV01000039">
    <property type="protein sequence ID" value="TNG92137.1"/>
    <property type="molecule type" value="Genomic_DNA"/>
</dbReference>
<keyword evidence="5" id="KW-0812">Transmembrane</keyword>
<evidence type="ECO:0000256" key="2">
    <source>
        <dbReference type="ARBA" id="ARBA00007613"/>
    </source>
</evidence>
<dbReference type="InterPro" id="IPR010130">
    <property type="entry name" value="T1SS_OMP_TolC"/>
</dbReference>
<evidence type="ECO:0000256" key="1">
    <source>
        <dbReference type="ARBA" id="ARBA00004442"/>
    </source>
</evidence>
<protein>
    <submittedName>
        <fullName evidence="9">TolC family outer membrane protein</fullName>
    </submittedName>
</protein>